<evidence type="ECO:0000313" key="2">
    <source>
        <dbReference type="Proteomes" id="UP000275267"/>
    </source>
</evidence>
<dbReference type="AlphaFoldDB" id="A0A3L6Q7U2"/>
<protein>
    <submittedName>
        <fullName evidence="1">Uncharacterized protein</fullName>
    </submittedName>
</protein>
<keyword evidence="2" id="KW-1185">Reference proteome</keyword>
<proteinExistence type="predicted"/>
<name>A0A3L6Q7U2_PANMI</name>
<gene>
    <name evidence="1" type="ORF">C2845_PM15G17850</name>
</gene>
<dbReference type="EMBL" id="PQIB02000013">
    <property type="protein sequence ID" value="RLM74190.1"/>
    <property type="molecule type" value="Genomic_DNA"/>
</dbReference>
<dbReference type="OrthoDB" id="444592at2759"/>
<evidence type="ECO:0000313" key="1">
    <source>
        <dbReference type="EMBL" id="RLM74190.1"/>
    </source>
</evidence>
<accession>A0A3L6Q7U2</accession>
<dbReference type="Proteomes" id="UP000275267">
    <property type="component" value="Unassembled WGS sequence"/>
</dbReference>
<comment type="caution">
    <text evidence="1">The sequence shown here is derived from an EMBL/GenBank/DDBJ whole genome shotgun (WGS) entry which is preliminary data.</text>
</comment>
<organism evidence="1 2">
    <name type="scientific">Panicum miliaceum</name>
    <name type="common">Proso millet</name>
    <name type="synonym">Broomcorn millet</name>
    <dbReference type="NCBI Taxonomy" id="4540"/>
    <lineage>
        <taxon>Eukaryota</taxon>
        <taxon>Viridiplantae</taxon>
        <taxon>Streptophyta</taxon>
        <taxon>Embryophyta</taxon>
        <taxon>Tracheophyta</taxon>
        <taxon>Spermatophyta</taxon>
        <taxon>Magnoliopsida</taxon>
        <taxon>Liliopsida</taxon>
        <taxon>Poales</taxon>
        <taxon>Poaceae</taxon>
        <taxon>PACMAD clade</taxon>
        <taxon>Panicoideae</taxon>
        <taxon>Panicodae</taxon>
        <taxon>Paniceae</taxon>
        <taxon>Panicinae</taxon>
        <taxon>Panicum</taxon>
        <taxon>Panicum sect. Panicum</taxon>
    </lineage>
</organism>
<reference evidence="2" key="1">
    <citation type="journal article" date="2019" name="Nat. Commun.">
        <title>The genome of broomcorn millet.</title>
        <authorList>
            <person name="Zou C."/>
            <person name="Miki D."/>
            <person name="Li D."/>
            <person name="Tang Q."/>
            <person name="Xiao L."/>
            <person name="Rajput S."/>
            <person name="Deng P."/>
            <person name="Jia W."/>
            <person name="Huang R."/>
            <person name="Zhang M."/>
            <person name="Sun Y."/>
            <person name="Hu J."/>
            <person name="Fu X."/>
            <person name="Schnable P.S."/>
            <person name="Li F."/>
            <person name="Zhang H."/>
            <person name="Feng B."/>
            <person name="Zhu X."/>
            <person name="Liu R."/>
            <person name="Schnable J.C."/>
            <person name="Zhu J.-K."/>
            <person name="Zhang H."/>
        </authorList>
    </citation>
    <scope>NUCLEOTIDE SEQUENCE [LARGE SCALE GENOMIC DNA]</scope>
</reference>
<sequence>MLVFVSGSIRTGPEEHPIKFSQVCTPSAASAFHLLPPEVPSTCRITCST</sequence>